<name>S0L2P5_9ENTE</name>
<organism evidence="2 3">
    <name type="scientific">Enterococcus sulfureus ATCC 49903</name>
    <dbReference type="NCBI Taxonomy" id="1140003"/>
    <lineage>
        <taxon>Bacteria</taxon>
        <taxon>Bacillati</taxon>
        <taxon>Bacillota</taxon>
        <taxon>Bacilli</taxon>
        <taxon>Lactobacillales</taxon>
        <taxon>Enterococcaceae</taxon>
        <taxon>Enterococcus</taxon>
    </lineage>
</organism>
<comment type="caution">
    <text evidence="2">The sequence shown here is derived from an EMBL/GenBank/DDBJ whole genome shotgun (WGS) entry which is preliminary data.</text>
</comment>
<dbReference type="InterPro" id="IPR035940">
    <property type="entry name" value="CAP_sf"/>
</dbReference>
<sequence>MKYRGILFWIMLFLALIIVYTQPVLSNVKPTNSMPTTAVHTTKNTYETLKSQGMATFIGKGIDEFTDQYGQPTDIVATGFEYDLYIYHPTQQTGYIEVSVEKKKIQAIKVLGNHTTAIAPFSLGMGMNDLTKLVTISPNFDFTYHEKKVTLELGEEDMNYRPLVALDDGNFVMLFLDQTKGTLYSIMYLSKEMLLKLSPYTVTGKELPAFTLNETEDWEQINHAKESLLHYVFSLLNYQQQLPAYQQNLAFDGQAKNVMTEFLAHPDDYLTTQRTLSLKRARIPEQHERFLLSEDEWLTLAKTPDEKKMQGFLESPVYDPTFTILTWNSSAYFNVRYQTARQLLSVVFSKENMLVLVKEMETISEGSDTK</sequence>
<proteinExistence type="predicted"/>
<reference evidence="2 3" key="1">
    <citation type="submission" date="2013-03" db="EMBL/GenBank/DDBJ databases">
        <title>The Genome Sequence of Enterococcus sulfureus ATCC_49903 (PacBio/Illumina hybrid assembly).</title>
        <authorList>
            <consortium name="The Broad Institute Genomics Platform"/>
            <consortium name="The Broad Institute Genome Sequencing Center for Infectious Disease"/>
            <person name="Earl A."/>
            <person name="Russ C."/>
            <person name="Gilmore M."/>
            <person name="Surin D."/>
            <person name="Walker B."/>
            <person name="Young S."/>
            <person name="Zeng Q."/>
            <person name="Gargeya S."/>
            <person name="Fitzgerald M."/>
            <person name="Haas B."/>
            <person name="Abouelleil A."/>
            <person name="Allen A.W."/>
            <person name="Alvarado L."/>
            <person name="Arachchi H.M."/>
            <person name="Berlin A.M."/>
            <person name="Chapman S.B."/>
            <person name="Gainer-Dewar J."/>
            <person name="Goldberg J."/>
            <person name="Griggs A."/>
            <person name="Gujja S."/>
            <person name="Hansen M."/>
            <person name="Howarth C."/>
            <person name="Imamovic A."/>
            <person name="Ireland A."/>
            <person name="Larimer J."/>
            <person name="McCowan C."/>
            <person name="Murphy C."/>
            <person name="Pearson M."/>
            <person name="Poon T.W."/>
            <person name="Priest M."/>
            <person name="Roberts A."/>
            <person name="Saif S."/>
            <person name="Shea T."/>
            <person name="Sisk P."/>
            <person name="Sykes S."/>
            <person name="Wortman J."/>
            <person name="Nusbaum C."/>
            <person name="Birren B."/>
        </authorList>
    </citation>
    <scope>NUCLEOTIDE SEQUENCE [LARGE SCALE GENOMIC DNA]</scope>
    <source>
        <strain evidence="2 3">ATCC 49903</strain>
    </source>
</reference>
<dbReference type="PATRIC" id="fig|1140003.3.peg.905"/>
<dbReference type="OrthoDB" id="9783944at2"/>
<dbReference type="AlphaFoldDB" id="S0L2P5"/>
<evidence type="ECO:0000313" key="3">
    <source>
        <dbReference type="Proteomes" id="UP000015961"/>
    </source>
</evidence>
<dbReference type="EMBL" id="ASWO01000005">
    <property type="protein sequence ID" value="EOT84004.1"/>
    <property type="molecule type" value="Genomic_DNA"/>
</dbReference>
<evidence type="ECO:0000313" key="2">
    <source>
        <dbReference type="EMBL" id="EOT84004.1"/>
    </source>
</evidence>
<gene>
    <name evidence="2" type="ORF">I573_01729</name>
</gene>
<dbReference type="RefSeq" id="WP_016185401.1">
    <property type="nucleotide sequence ID" value="NZ_ASWO01000005.1"/>
</dbReference>
<evidence type="ECO:0000259" key="1">
    <source>
        <dbReference type="Pfam" id="PF14504"/>
    </source>
</evidence>
<dbReference type="STRING" id="1140003.OMY_00949"/>
<feature type="domain" description="CAP-associated" evidence="1">
    <location>
        <begin position="58"/>
        <end position="200"/>
    </location>
</feature>
<dbReference type="Pfam" id="PF14504">
    <property type="entry name" value="CAP_assoc_N"/>
    <property type="match status" value="1"/>
</dbReference>
<dbReference type="eggNOG" id="COG2340">
    <property type="taxonomic scope" value="Bacteria"/>
</dbReference>
<accession>S0L2P5</accession>
<dbReference type="Proteomes" id="UP000015961">
    <property type="component" value="Unassembled WGS sequence"/>
</dbReference>
<protein>
    <recommendedName>
        <fullName evidence="1">CAP-associated domain-containing protein</fullName>
    </recommendedName>
</protein>
<keyword evidence="3" id="KW-1185">Reference proteome</keyword>
<dbReference type="Gene3D" id="3.40.33.10">
    <property type="entry name" value="CAP"/>
    <property type="match status" value="1"/>
</dbReference>
<dbReference type="InterPro" id="IPR029410">
    <property type="entry name" value="CAP_assoc"/>
</dbReference>